<dbReference type="Proteomes" id="UP000005695">
    <property type="component" value="Unassembled WGS sequence"/>
</dbReference>
<dbReference type="Pfam" id="PF07993">
    <property type="entry name" value="NAD_binding_4"/>
    <property type="match status" value="1"/>
</dbReference>
<evidence type="ECO:0000259" key="1">
    <source>
        <dbReference type="Pfam" id="PF07993"/>
    </source>
</evidence>
<reference evidence="2" key="2">
    <citation type="submission" date="2006-05" db="EMBL/GenBank/DDBJ databases">
        <title>Sequencing of the draft genome and assembly of Desulfuromonas acetoxidans DSM 684.</title>
        <authorList>
            <consortium name="US DOE Joint Genome Institute (JGI-PGF)"/>
            <person name="Copeland A."/>
            <person name="Lucas S."/>
            <person name="Lapidus A."/>
            <person name="Barry K."/>
            <person name="Detter J.C."/>
            <person name="Glavina del Rio T."/>
            <person name="Hammon N."/>
            <person name="Israni S."/>
            <person name="Dalin E."/>
            <person name="Tice H."/>
            <person name="Bruce D."/>
            <person name="Pitluck S."/>
            <person name="Richardson P."/>
        </authorList>
    </citation>
    <scope>NUCLEOTIDE SEQUENCE [LARGE SCALE GENOMIC DNA]</scope>
    <source>
        <strain evidence="2">DSM 684</strain>
    </source>
</reference>
<dbReference type="RefSeq" id="WP_005997597.1">
    <property type="nucleotide sequence ID" value="NZ_AAEW02000001.1"/>
</dbReference>
<dbReference type="AlphaFoldDB" id="Q1K3Y5"/>
<dbReference type="SUPFAM" id="SSF51735">
    <property type="entry name" value="NAD(P)-binding Rossmann-fold domains"/>
    <property type="match status" value="1"/>
</dbReference>
<dbReference type="InterPro" id="IPR036291">
    <property type="entry name" value="NAD(P)-bd_dom_sf"/>
</dbReference>
<gene>
    <name evidence="2" type="ORF">Dace_3184</name>
</gene>
<dbReference type="InterPro" id="IPR013120">
    <property type="entry name" value="FAR_NAD-bd"/>
</dbReference>
<dbReference type="OrthoDB" id="9810734at2"/>
<dbReference type="InterPro" id="IPR026055">
    <property type="entry name" value="FAR"/>
</dbReference>
<name>Q1K3Y5_DESA6</name>
<accession>Q1K3Y5</accession>
<dbReference type="PANTHER" id="PTHR11011">
    <property type="entry name" value="MALE STERILITY PROTEIN 2-RELATED"/>
    <property type="match status" value="1"/>
</dbReference>
<dbReference type="GO" id="GO:0035336">
    <property type="term" value="P:long-chain fatty-acyl-CoA metabolic process"/>
    <property type="evidence" value="ECO:0007669"/>
    <property type="project" value="TreeGrafter"/>
</dbReference>
<proteinExistence type="predicted"/>
<dbReference type="GO" id="GO:0080019">
    <property type="term" value="F:alcohol-forming very long-chain fatty acyl-CoA reductase activity"/>
    <property type="evidence" value="ECO:0007669"/>
    <property type="project" value="InterPro"/>
</dbReference>
<sequence length="374" mass="41997">MNGFFVTGASGVVGSALVPILLQHYDGNIYLLLRAENDVHLQQRLAELIDYWQITLPEDAQRLIPCRGDMTQARLGMAENSYSEVAQQCRSIIHCGGVVRMNLSVREARQAALFPAQEIVALGQKMHAAGGLKKIDYISTVGVIGKLHRPLTECFVEEKRTFHNTYEQAKAETEDYLASQMLNLPITIHRPSMVVGDSHSGKNINFQVFYHLCEFLSGKRTFGLLPDLADAVLDIVPSDYVAAVIAWSAGQTALAGLILHECSGTSLALKVVDLERDLFNYRYFSQGRRLFGHRNLHLPVPVFNVLIKIASLFVPQREAKVLKTLPHFLEYLRDPQVFEDQQTSRLLAGESIYKPAPLDYLPVVLEYYQKNKRA</sequence>
<comment type="caution">
    <text evidence="2">The sequence shown here is derived from an EMBL/GenBank/DDBJ whole genome shotgun (WGS) entry which is preliminary data.</text>
</comment>
<dbReference type="Gene3D" id="3.40.50.720">
    <property type="entry name" value="NAD(P)-binding Rossmann-like Domain"/>
    <property type="match status" value="1"/>
</dbReference>
<evidence type="ECO:0000313" key="2">
    <source>
        <dbReference type="EMBL" id="EAT17318.1"/>
    </source>
</evidence>
<reference evidence="2" key="1">
    <citation type="submission" date="2006-05" db="EMBL/GenBank/DDBJ databases">
        <title>Annotation of the draft genome assembly of Desulfuromonas acetoxidans DSM 684.</title>
        <authorList>
            <consortium name="US DOE Joint Genome Institute (JGI-ORNL)"/>
            <person name="Larimer F."/>
            <person name="Land M."/>
            <person name="Hauser L."/>
        </authorList>
    </citation>
    <scope>NUCLEOTIDE SEQUENCE [LARGE SCALE GENOMIC DNA]</scope>
    <source>
        <strain evidence="2">DSM 684</strain>
    </source>
</reference>
<dbReference type="PANTHER" id="PTHR11011:SF45">
    <property type="entry name" value="FATTY ACYL-COA REDUCTASE CG8306-RELATED"/>
    <property type="match status" value="1"/>
</dbReference>
<feature type="domain" description="Thioester reductase (TE)" evidence="1">
    <location>
        <begin position="6"/>
        <end position="245"/>
    </location>
</feature>
<evidence type="ECO:0000313" key="3">
    <source>
        <dbReference type="Proteomes" id="UP000005695"/>
    </source>
</evidence>
<dbReference type="EMBL" id="AAEW02000001">
    <property type="protein sequence ID" value="EAT17318.1"/>
    <property type="molecule type" value="Genomic_DNA"/>
</dbReference>
<organism evidence="2 3">
    <name type="scientific">Desulfuromonas acetoxidans (strain DSM 684 / 11070)</name>
    <dbReference type="NCBI Taxonomy" id="281689"/>
    <lineage>
        <taxon>Bacteria</taxon>
        <taxon>Pseudomonadati</taxon>
        <taxon>Thermodesulfobacteriota</taxon>
        <taxon>Desulfuromonadia</taxon>
        <taxon>Desulfuromonadales</taxon>
        <taxon>Desulfuromonadaceae</taxon>
        <taxon>Desulfuromonas</taxon>
    </lineage>
</organism>
<keyword evidence="3" id="KW-1185">Reference proteome</keyword>
<protein>
    <submittedName>
        <fullName evidence="2">Male sterility-like</fullName>
    </submittedName>
</protein>